<evidence type="ECO:0000256" key="1">
    <source>
        <dbReference type="SAM" id="Phobius"/>
    </source>
</evidence>
<keyword evidence="3" id="KW-1185">Reference proteome</keyword>
<keyword evidence="1" id="KW-1133">Transmembrane helix</keyword>
<feature type="transmembrane region" description="Helical" evidence="1">
    <location>
        <begin position="44"/>
        <end position="62"/>
    </location>
</feature>
<proteinExistence type="predicted"/>
<reference evidence="2 3" key="1">
    <citation type="journal article" date="2003" name="Int. J. Syst. Evol. Microbiol.">
        <title>Virgibacillus carmonensis sp. nov., Virgibacillus necropolis sp. nov. and Virgibacillus picturae sp. nov., three novel species isolated from deteriorated mural paintings, transfer of the species of the genus salibacillus to Virgibacillus, as Virgibacillus marismortui comb. nov. and Virgibacillus salexigens comb. nov., and emended description of the genus Virgibacillus.</title>
        <authorList>
            <person name="Heyrman J."/>
            <person name="Logan N.A."/>
            <person name="Busse H.J."/>
            <person name="Balcaen A."/>
            <person name="Lebbe L."/>
            <person name="Rodriguez-Diaz M."/>
            <person name="Swings J."/>
            <person name="De Vos P."/>
        </authorList>
    </citation>
    <scope>NUCLEOTIDE SEQUENCE [LARGE SCALE GENOMIC DNA]</scope>
    <source>
        <strain evidence="2 3">LMG 19488</strain>
    </source>
</reference>
<sequence>MKGNGTKVDGVYLLPVSDEEIAKVYEMIAIAGVKPFIFKRPMQINYWVGGVFNICILIYQSLGL</sequence>
<evidence type="ECO:0000313" key="2">
    <source>
        <dbReference type="EMBL" id="ASN04249.1"/>
    </source>
</evidence>
<keyword evidence="1" id="KW-0472">Membrane</keyword>
<dbReference type="EMBL" id="CP022437">
    <property type="protein sequence ID" value="ASN04249.1"/>
    <property type="molecule type" value="Genomic_DNA"/>
</dbReference>
<dbReference type="Proteomes" id="UP000204391">
    <property type="component" value="Chromosome"/>
</dbReference>
<keyword evidence="1" id="KW-0812">Transmembrane</keyword>
<dbReference type="AlphaFoldDB" id="A0A221M9E4"/>
<evidence type="ECO:0000313" key="3">
    <source>
        <dbReference type="Proteomes" id="UP000204391"/>
    </source>
</evidence>
<name>A0A221M9E4_9BACI</name>
<protein>
    <submittedName>
        <fullName evidence="2">Uncharacterized protein</fullName>
    </submittedName>
</protein>
<accession>A0A221M9E4</accession>
<gene>
    <name evidence="2" type="ORF">CFK40_04115</name>
</gene>
<organism evidence="2 3">
    <name type="scientific">Virgibacillus necropolis</name>
    <dbReference type="NCBI Taxonomy" id="163877"/>
    <lineage>
        <taxon>Bacteria</taxon>
        <taxon>Bacillati</taxon>
        <taxon>Bacillota</taxon>
        <taxon>Bacilli</taxon>
        <taxon>Bacillales</taxon>
        <taxon>Bacillaceae</taxon>
        <taxon>Virgibacillus</taxon>
    </lineage>
</organism>
<dbReference type="KEGG" id="vne:CFK40_04115"/>